<accession>A0A7D7QU40</accession>
<dbReference type="Proteomes" id="UP000539710">
    <property type="component" value="Unassembled WGS sequence"/>
</dbReference>
<dbReference type="AlphaFoldDB" id="A0A7D7QU40"/>
<dbReference type="EMBL" id="JACEUX010000005">
    <property type="protein sequence ID" value="MBA5247867.1"/>
    <property type="molecule type" value="Genomic_DNA"/>
</dbReference>
<dbReference type="Proteomes" id="UP000515349">
    <property type="component" value="Chromosome"/>
</dbReference>
<evidence type="ECO:0000313" key="1">
    <source>
        <dbReference type="EMBL" id="MBA5247867.1"/>
    </source>
</evidence>
<proteinExistence type="predicted"/>
<evidence type="ECO:0000313" key="2">
    <source>
        <dbReference type="EMBL" id="QMS99488.1"/>
    </source>
</evidence>
<evidence type="ECO:0000313" key="3">
    <source>
        <dbReference type="Proteomes" id="UP000515349"/>
    </source>
</evidence>
<gene>
    <name evidence="2" type="ORF">H1R16_05680</name>
    <name evidence="1" type="ORF">H2507_11890</name>
</gene>
<reference evidence="2 3" key="1">
    <citation type="submission" date="2020-07" db="EMBL/GenBank/DDBJ databases">
        <title>Chryseobacterium sp.cx-624.</title>
        <authorList>
            <person name="Yang C."/>
        </authorList>
    </citation>
    <scope>NUCLEOTIDE SEQUENCE [LARGE SCALE GENOMIC DNA]</scope>
    <source>
        <strain evidence="3">cx-624</strain>
        <strain evidence="2">Cx-624</strain>
    </source>
</reference>
<reference evidence="1" key="3">
    <citation type="submission" date="2020-07" db="EMBL/GenBank/DDBJ databases">
        <authorList>
            <person name="Yang C."/>
        </authorList>
    </citation>
    <scope>NUCLEOTIDE SEQUENCE</scope>
    <source>
        <strain evidence="1">Cx-624</strain>
    </source>
</reference>
<reference evidence="4" key="2">
    <citation type="submission" date="2020-07" db="EMBL/GenBank/DDBJ databases">
        <title>Flavobacterium sp. xlx-214.</title>
        <authorList>
            <person name="Yang C."/>
        </authorList>
    </citation>
    <scope>NUCLEOTIDE SEQUENCE [LARGE SCALE GENOMIC DNA]</scope>
    <source>
        <strain evidence="4">CX-624</strain>
    </source>
</reference>
<keyword evidence="4" id="KW-1185">Reference proteome</keyword>
<evidence type="ECO:0000313" key="4">
    <source>
        <dbReference type="Proteomes" id="UP000539710"/>
    </source>
</evidence>
<dbReference type="KEGG" id="cbau:H1R16_05680"/>
<sequence>MNNFKPRPGSKLTSVFIAFCLLISGILQSQISEEYTIVNTNSGNVKIPGQWQKLSTEEDSGQTFFVNSEKVIFAVAQNAKKAYPFFTVGKKNFEYVTEFYTWDSDYMIKNNFKTSKIKENPKQEYIIWKYNAGKLDNLFLFGSNKEAFLNLLVYTDKWSENEKILFLEKIYKLNKDDVPVK</sequence>
<name>A0A7D7QU40_9FLAO</name>
<organism evidence="2 3">
    <name type="scientific">Marnyiella aurantia</name>
    <dbReference type="NCBI Taxonomy" id="2758037"/>
    <lineage>
        <taxon>Bacteria</taxon>
        <taxon>Pseudomonadati</taxon>
        <taxon>Bacteroidota</taxon>
        <taxon>Flavobacteriia</taxon>
        <taxon>Flavobacteriales</taxon>
        <taxon>Weeksellaceae</taxon>
        <taxon>Marnyiella</taxon>
    </lineage>
</organism>
<dbReference type="RefSeq" id="WP_181887964.1">
    <property type="nucleotide sequence ID" value="NZ_CP059472.1"/>
</dbReference>
<protein>
    <submittedName>
        <fullName evidence="2">Uncharacterized protein</fullName>
    </submittedName>
</protein>
<dbReference type="EMBL" id="CP059472">
    <property type="protein sequence ID" value="QMS99488.1"/>
    <property type="molecule type" value="Genomic_DNA"/>
</dbReference>